<dbReference type="Pfam" id="PF04149">
    <property type="entry name" value="DUF397"/>
    <property type="match status" value="1"/>
</dbReference>
<proteinExistence type="predicted"/>
<sequence length="63" mass="7066">MRSKMDREVRWISRCADGACVEVALDGEDVLVRDSKRTDGPSLKFSRSEWAAFQDGILAGDFD</sequence>
<evidence type="ECO:0000313" key="3">
    <source>
        <dbReference type="Proteomes" id="UP000017746"/>
    </source>
</evidence>
<evidence type="ECO:0000259" key="1">
    <source>
        <dbReference type="Pfam" id="PF04149"/>
    </source>
</evidence>
<dbReference type="KEGG" id="afs:AFR_26575"/>
<organism evidence="2 3">
    <name type="scientific">Actinoplanes friuliensis DSM 7358</name>
    <dbReference type="NCBI Taxonomy" id="1246995"/>
    <lineage>
        <taxon>Bacteria</taxon>
        <taxon>Bacillati</taxon>
        <taxon>Actinomycetota</taxon>
        <taxon>Actinomycetes</taxon>
        <taxon>Micromonosporales</taxon>
        <taxon>Micromonosporaceae</taxon>
        <taxon>Actinoplanes</taxon>
    </lineage>
</organism>
<reference evidence="2 3" key="1">
    <citation type="journal article" date="2014" name="J. Biotechnol.">
        <title>Complete genome sequence of the actinobacterium Actinoplanes friuliensis HAG 010964, producer of the lipopeptide antibiotic friulimycin.</title>
        <authorList>
            <person name="Ruckert C."/>
            <person name="Szczepanowski R."/>
            <person name="Albersmeier A."/>
            <person name="Goesmann A."/>
            <person name="Fischer N."/>
            <person name="Steinkamper A."/>
            <person name="Puhler A."/>
            <person name="Biener R."/>
            <person name="Schwartz D."/>
            <person name="Kalinowski J."/>
        </authorList>
    </citation>
    <scope>NUCLEOTIDE SEQUENCE [LARGE SCALE GENOMIC DNA]</scope>
    <source>
        <strain evidence="2 3">DSM 7358</strain>
    </source>
</reference>
<dbReference type="RefSeq" id="WP_023364413.1">
    <property type="nucleotide sequence ID" value="NC_022657.1"/>
</dbReference>
<keyword evidence="3" id="KW-1185">Reference proteome</keyword>
<accession>U5W3J4</accession>
<evidence type="ECO:0000313" key="2">
    <source>
        <dbReference type="EMBL" id="AGZ43577.1"/>
    </source>
</evidence>
<feature type="domain" description="DUF397" evidence="1">
    <location>
        <begin position="13"/>
        <end position="57"/>
    </location>
</feature>
<dbReference type="AlphaFoldDB" id="U5W3J4"/>
<dbReference type="HOGENOM" id="CLU_131550_1_3_11"/>
<protein>
    <recommendedName>
        <fullName evidence="1">DUF397 domain-containing protein</fullName>
    </recommendedName>
</protein>
<dbReference type="Proteomes" id="UP000017746">
    <property type="component" value="Chromosome"/>
</dbReference>
<gene>
    <name evidence="2" type="ORF">AFR_26575</name>
</gene>
<dbReference type="InterPro" id="IPR007278">
    <property type="entry name" value="DUF397"/>
</dbReference>
<name>U5W3J4_9ACTN</name>
<dbReference type="EMBL" id="CP006272">
    <property type="protein sequence ID" value="AGZ43577.1"/>
    <property type="molecule type" value="Genomic_DNA"/>
</dbReference>